<dbReference type="Gene3D" id="3.40.640.10">
    <property type="entry name" value="Type I PLP-dependent aspartate aminotransferase-like (Major domain)"/>
    <property type="match status" value="1"/>
</dbReference>
<dbReference type="PANTHER" id="PTHR48097:SF5">
    <property type="entry name" value="LOW SPECIFICITY L-THREONINE ALDOLASE"/>
    <property type="match status" value="1"/>
</dbReference>
<comment type="catalytic activity">
    <reaction evidence="6">
        <text>L-threonine = acetaldehyde + glycine</text>
        <dbReference type="Rhea" id="RHEA:19625"/>
        <dbReference type="ChEBI" id="CHEBI:15343"/>
        <dbReference type="ChEBI" id="CHEBI:57305"/>
        <dbReference type="ChEBI" id="CHEBI:57926"/>
        <dbReference type="EC" id="4.1.2.48"/>
    </reaction>
</comment>
<evidence type="ECO:0000256" key="4">
    <source>
        <dbReference type="ARBA" id="ARBA00022898"/>
    </source>
</evidence>
<dbReference type="EMBL" id="SRXT01000002">
    <property type="protein sequence ID" value="TGX55123.1"/>
    <property type="molecule type" value="Genomic_DNA"/>
</dbReference>
<dbReference type="InterPro" id="IPR015422">
    <property type="entry name" value="PyrdxlP-dep_Trfase_small"/>
</dbReference>
<evidence type="ECO:0000256" key="8">
    <source>
        <dbReference type="ARBA" id="ARBA00066573"/>
    </source>
</evidence>
<evidence type="ECO:0000256" key="1">
    <source>
        <dbReference type="ARBA" id="ARBA00001933"/>
    </source>
</evidence>
<dbReference type="CDD" id="cd06502">
    <property type="entry name" value="TA_like"/>
    <property type="match status" value="1"/>
</dbReference>
<sequence length="463" mass="49465">MSPTGIFFIALDNPGSRVQVCSAPAKAASELCCHSVRWEQRGPLPPAPPRASWPACIKSRATPDTNLLPGKVVLAHFAQGCGRRGNPRGSPSSHASQASWCLEQQGKSERVTKQPQQFASDNYAGICPEAWAAMEAANNGYAPAYGEDDWTQRASDAFRKLFDSECEVFFAFNGTAANSLALAALCQSFHSVICSSSAHVETDECGAPEFFSNGSKLLVATTSDGKLTPRAIREVATSRSDIHFPKPRVVTITQPTETGQVYSIDEIRAISATCRALGLKLHMDGARFAQACAYLGCDPADITWRAGVDVLCFGGTKNGMAVGEAILFFDRALAQDFDYRCKQAGQLASKMRFLAAPWVGMLESGAWLRNAAHANGCAARLAAAIRDLPEVEPMFPVEANAVFLRAPAALLDGLRARGWSFYTFIGGGARFMFAWDADPARVDALVADIRAAGLAVADTAVAA</sequence>
<keyword evidence="4" id="KW-0663">Pyridoxal phosphate</keyword>
<dbReference type="Proteomes" id="UP000306147">
    <property type="component" value="Unassembled WGS sequence"/>
</dbReference>
<dbReference type="OrthoDB" id="9774495at2"/>
<dbReference type="GO" id="GO:0016829">
    <property type="term" value="F:lyase activity"/>
    <property type="evidence" value="ECO:0007669"/>
    <property type="project" value="UniProtKB-KW"/>
</dbReference>
<evidence type="ECO:0000256" key="6">
    <source>
        <dbReference type="ARBA" id="ARBA00050410"/>
    </source>
</evidence>
<dbReference type="InterPro" id="IPR015424">
    <property type="entry name" value="PyrdxlP-dep_Trfase"/>
</dbReference>
<organism evidence="11 12">
    <name type="scientific">Sphingomonas gei</name>
    <dbReference type="NCBI Taxonomy" id="1395960"/>
    <lineage>
        <taxon>Bacteria</taxon>
        <taxon>Pseudomonadati</taxon>
        <taxon>Pseudomonadota</taxon>
        <taxon>Alphaproteobacteria</taxon>
        <taxon>Sphingomonadales</taxon>
        <taxon>Sphingomonadaceae</taxon>
        <taxon>Sphingomonas</taxon>
    </lineage>
</organism>
<evidence type="ECO:0000256" key="5">
    <source>
        <dbReference type="ARBA" id="ARBA00023239"/>
    </source>
</evidence>
<dbReference type="SUPFAM" id="SSF53383">
    <property type="entry name" value="PLP-dependent transferases"/>
    <property type="match status" value="1"/>
</dbReference>
<feature type="domain" description="Aromatic amino acid beta-eliminating lyase/threonine aldolase" evidence="10">
    <location>
        <begin position="117"/>
        <end position="404"/>
    </location>
</feature>
<evidence type="ECO:0000256" key="9">
    <source>
        <dbReference type="ARBA" id="ARBA00073009"/>
    </source>
</evidence>
<comment type="subunit">
    <text evidence="3">Homotetramer.</text>
</comment>
<protein>
    <recommendedName>
        <fullName evidence="9">Low specificity L-threonine aldolase</fullName>
        <ecNumber evidence="8">4.1.2.48</ecNumber>
    </recommendedName>
</protein>
<evidence type="ECO:0000256" key="2">
    <source>
        <dbReference type="ARBA" id="ARBA00006966"/>
    </source>
</evidence>
<evidence type="ECO:0000313" key="11">
    <source>
        <dbReference type="EMBL" id="TGX55123.1"/>
    </source>
</evidence>
<comment type="catalytic activity">
    <reaction evidence="7">
        <text>L-allo-threonine = acetaldehyde + glycine</text>
        <dbReference type="Rhea" id="RHEA:26209"/>
        <dbReference type="ChEBI" id="CHEBI:15343"/>
        <dbReference type="ChEBI" id="CHEBI:57305"/>
        <dbReference type="ChEBI" id="CHEBI:58585"/>
        <dbReference type="EC" id="4.1.2.48"/>
    </reaction>
</comment>
<evidence type="ECO:0000256" key="3">
    <source>
        <dbReference type="ARBA" id="ARBA00011881"/>
    </source>
</evidence>
<accession>A0A4S1XHA8</accession>
<keyword evidence="12" id="KW-1185">Reference proteome</keyword>
<dbReference type="FunFam" id="3.40.640.10:FF:000087">
    <property type="entry name" value="L-threonine aldolase"/>
    <property type="match status" value="1"/>
</dbReference>
<gene>
    <name evidence="11" type="ORF">E5A73_06765</name>
</gene>
<comment type="caution">
    <text evidence="11">The sequence shown here is derived from an EMBL/GenBank/DDBJ whole genome shotgun (WGS) entry which is preliminary data.</text>
</comment>
<dbReference type="PANTHER" id="PTHR48097">
    <property type="entry name" value="L-THREONINE ALDOLASE-RELATED"/>
    <property type="match status" value="1"/>
</dbReference>
<proteinExistence type="inferred from homology"/>
<dbReference type="InterPro" id="IPR001597">
    <property type="entry name" value="ArAA_b-elim_lyase/Thr_aldolase"/>
</dbReference>
<comment type="similarity">
    <text evidence="2">Belongs to the threonine aldolase family.</text>
</comment>
<dbReference type="GO" id="GO:0006520">
    <property type="term" value="P:amino acid metabolic process"/>
    <property type="evidence" value="ECO:0007669"/>
    <property type="project" value="InterPro"/>
</dbReference>
<dbReference type="EC" id="4.1.2.48" evidence="8"/>
<name>A0A4S1XHA8_9SPHN</name>
<dbReference type="InterPro" id="IPR015421">
    <property type="entry name" value="PyrdxlP-dep_Trfase_major"/>
</dbReference>
<dbReference type="Pfam" id="PF01212">
    <property type="entry name" value="Beta_elim_lyase"/>
    <property type="match status" value="1"/>
</dbReference>
<reference evidence="11 12" key="1">
    <citation type="submission" date="2019-04" db="EMBL/GenBank/DDBJ databases">
        <title>Sphingomonas psychrotolerans sp. nov., isolated from soil in the Tianshan Mountains, Xinjiang, China.</title>
        <authorList>
            <person name="Luo Y."/>
            <person name="Sheng H."/>
        </authorList>
    </citation>
    <scope>NUCLEOTIDE SEQUENCE [LARGE SCALE GENOMIC DNA]</scope>
    <source>
        <strain evidence="11 12">ZFGT-11</strain>
    </source>
</reference>
<evidence type="ECO:0000256" key="7">
    <source>
        <dbReference type="ARBA" id="ARBA00050939"/>
    </source>
</evidence>
<dbReference type="AlphaFoldDB" id="A0A4S1XHA8"/>
<dbReference type="Gene3D" id="3.90.1150.10">
    <property type="entry name" value="Aspartate Aminotransferase, domain 1"/>
    <property type="match status" value="1"/>
</dbReference>
<evidence type="ECO:0000313" key="12">
    <source>
        <dbReference type="Proteomes" id="UP000306147"/>
    </source>
</evidence>
<evidence type="ECO:0000259" key="10">
    <source>
        <dbReference type="Pfam" id="PF01212"/>
    </source>
</evidence>
<comment type="cofactor">
    <cofactor evidence="1">
        <name>pyridoxal 5'-phosphate</name>
        <dbReference type="ChEBI" id="CHEBI:597326"/>
    </cofactor>
</comment>
<keyword evidence="5" id="KW-0456">Lyase</keyword>